<organism evidence="1 2">
    <name type="scientific">Tanacetum coccineum</name>
    <dbReference type="NCBI Taxonomy" id="301880"/>
    <lineage>
        <taxon>Eukaryota</taxon>
        <taxon>Viridiplantae</taxon>
        <taxon>Streptophyta</taxon>
        <taxon>Embryophyta</taxon>
        <taxon>Tracheophyta</taxon>
        <taxon>Spermatophyta</taxon>
        <taxon>Magnoliopsida</taxon>
        <taxon>eudicotyledons</taxon>
        <taxon>Gunneridae</taxon>
        <taxon>Pentapetalae</taxon>
        <taxon>asterids</taxon>
        <taxon>campanulids</taxon>
        <taxon>Asterales</taxon>
        <taxon>Asteraceae</taxon>
        <taxon>Asteroideae</taxon>
        <taxon>Anthemideae</taxon>
        <taxon>Anthemidinae</taxon>
        <taxon>Tanacetum</taxon>
    </lineage>
</organism>
<gene>
    <name evidence="1" type="ORF">Tco_1066647</name>
</gene>
<dbReference type="EMBL" id="BQNB010019403">
    <property type="protein sequence ID" value="GJT84930.1"/>
    <property type="molecule type" value="Genomic_DNA"/>
</dbReference>
<protein>
    <submittedName>
        <fullName evidence="1">Uncharacterized protein</fullName>
    </submittedName>
</protein>
<accession>A0ABQ5HCC1</accession>
<dbReference type="Proteomes" id="UP001151760">
    <property type="component" value="Unassembled WGS sequence"/>
</dbReference>
<name>A0ABQ5HCC1_9ASTR</name>
<reference evidence="1" key="1">
    <citation type="journal article" date="2022" name="Int. J. Mol. Sci.">
        <title>Draft Genome of Tanacetum Coccineum: Genomic Comparison of Closely Related Tanacetum-Family Plants.</title>
        <authorList>
            <person name="Yamashiro T."/>
            <person name="Shiraishi A."/>
            <person name="Nakayama K."/>
            <person name="Satake H."/>
        </authorList>
    </citation>
    <scope>NUCLEOTIDE SEQUENCE</scope>
</reference>
<keyword evidence="2" id="KW-1185">Reference proteome</keyword>
<comment type="caution">
    <text evidence="1">The sequence shown here is derived from an EMBL/GenBank/DDBJ whole genome shotgun (WGS) entry which is preliminary data.</text>
</comment>
<evidence type="ECO:0000313" key="2">
    <source>
        <dbReference type="Proteomes" id="UP001151760"/>
    </source>
</evidence>
<reference evidence="1" key="2">
    <citation type="submission" date="2022-01" db="EMBL/GenBank/DDBJ databases">
        <authorList>
            <person name="Yamashiro T."/>
            <person name="Shiraishi A."/>
            <person name="Satake H."/>
            <person name="Nakayama K."/>
        </authorList>
    </citation>
    <scope>NUCLEOTIDE SEQUENCE</scope>
</reference>
<sequence>MFRSSVSSLRLFSCTFKKSKDGERMAKLWDLPEHDSNDMQVVMVFYKGFDMSTGHQIVDSRGPVPNMTPAREKKTIQDMAKIWVVLRLIPILFKQIPKSLKLSCRVPQFYYDQGERILLMGKMAKEPSLIFNNVRFKHLPSCDGARNNGIKKSKHEIIKILASEKDEKSIEDTDSSFRAEAGWLPAPKVDEPNGLLLEAGCDCANELPKGPDVKSKPPNAGFCPNMDDPPKGDDEATPNAVLEVAPKAGVESQKRAMMKQQKTTWILLVVVVAELIDNAMDEVKI</sequence>
<proteinExistence type="predicted"/>
<evidence type="ECO:0000313" key="1">
    <source>
        <dbReference type="EMBL" id="GJT84930.1"/>
    </source>
</evidence>